<dbReference type="InterPro" id="IPR011010">
    <property type="entry name" value="DNA_brk_join_enz"/>
</dbReference>
<evidence type="ECO:0000313" key="4">
    <source>
        <dbReference type="Proteomes" id="UP000283295"/>
    </source>
</evidence>
<evidence type="ECO:0000256" key="1">
    <source>
        <dbReference type="ARBA" id="ARBA00023172"/>
    </source>
</evidence>
<name>A0A3R6CSH6_9FIRM</name>
<gene>
    <name evidence="3" type="ORF">DWX94_13510</name>
</gene>
<dbReference type="GO" id="GO:0006310">
    <property type="term" value="P:DNA recombination"/>
    <property type="evidence" value="ECO:0007669"/>
    <property type="project" value="UniProtKB-KW"/>
</dbReference>
<keyword evidence="1" id="KW-0233">DNA recombination</keyword>
<dbReference type="PROSITE" id="PS51898">
    <property type="entry name" value="TYR_RECOMBINASE"/>
    <property type="match status" value="1"/>
</dbReference>
<dbReference type="OrthoDB" id="111144at2"/>
<evidence type="ECO:0000259" key="2">
    <source>
        <dbReference type="PROSITE" id="PS51898"/>
    </source>
</evidence>
<dbReference type="Gene3D" id="1.10.443.10">
    <property type="entry name" value="Intergrase catalytic core"/>
    <property type="match status" value="1"/>
</dbReference>
<reference evidence="3 4" key="1">
    <citation type="submission" date="2018-08" db="EMBL/GenBank/DDBJ databases">
        <title>A genome reference for cultivated species of the human gut microbiota.</title>
        <authorList>
            <person name="Zou Y."/>
            <person name="Xue W."/>
            <person name="Luo G."/>
        </authorList>
    </citation>
    <scope>NUCLEOTIDE SEQUENCE [LARGE SCALE GENOMIC DNA]</scope>
    <source>
        <strain evidence="3 4">AF22-21</strain>
    </source>
</reference>
<accession>A0A3R6CSH6</accession>
<dbReference type="EMBL" id="QRVK01000059">
    <property type="protein sequence ID" value="RGS35760.1"/>
    <property type="molecule type" value="Genomic_DNA"/>
</dbReference>
<dbReference type="GO" id="GO:0015074">
    <property type="term" value="P:DNA integration"/>
    <property type="evidence" value="ECO:0007669"/>
    <property type="project" value="InterPro"/>
</dbReference>
<dbReference type="InterPro" id="IPR013762">
    <property type="entry name" value="Integrase-like_cat_sf"/>
</dbReference>
<feature type="domain" description="Tyr recombinase" evidence="2">
    <location>
        <begin position="1"/>
        <end position="121"/>
    </location>
</feature>
<sequence>MALKRQYVQKIVVSDKAPKSKKVKKEFKDFLFTTKFNTPLNSQIVCDAIKKIVNEINLMRDTLTEMELFSAHCFRHTFATRCFEAGIQPKTVQAYLGHATLQMTMDLYTAVMPKYLVSEMDKISSLYDSIEEDGDNIAEKIYLEKMMETADIIEFKGDPKVV</sequence>
<dbReference type="InterPro" id="IPR002104">
    <property type="entry name" value="Integrase_catalytic"/>
</dbReference>
<dbReference type="Proteomes" id="UP000283295">
    <property type="component" value="Unassembled WGS sequence"/>
</dbReference>
<protein>
    <recommendedName>
        <fullName evidence="2">Tyr recombinase domain-containing protein</fullName>
    </recommendedName>
</protein>
<organism evidence="3 4">
    <name type="scientific">Coprococcus eutactus</name>
    <dbReference type="NCBI Taxonomy" id="33043"/>
    <lineage>
        <taxon>Bacteria</taxon>
        <taxon>Bacillati</taxon>
        <taxon>Bacillota</taxon>
        <taxon>Clostridia</taxon>
        <taxon>Lachnospirales</taxon>
        <taxon>Lachnospiraceae</taxon>
        <taxon>Coprococcus</taxon>
    </lineage>
</organism>
<dbReference type="GO" id="GO:0003677">
    <property type="term" value="F:DNA binding"/>
    <property type="evidence" value="ECO:0007669"/>
    <property type="project" value="InterPro"/>
</dbReference>
<dbReference type="AlphaFoldDB" id="A0A3R6CSH6"/>
<dbReference type="SUPFAM" id="SSF56349">
    <property type="entry name" value="DNA breaking-rejoining enzymes"/>
    <property type="match status" value="1"/>
</dbReference>
<evidence type="ECO:0000313" key="3">
    <source>
        <dbReference type="EMBL" id="RGS35760.1"/>
    </source>
</evidence>
<comment type="caution">
    <text evidence="3">The sequence shown here is derived from an EMBL/GenBank/DDBJ whole genome shotgun (WGS) entry which is preliminary data.</text>
</comment>
<proteinExistence type="predicted"/>
<dbReference type="Pfam" id="PF00589">
    <property type="entry name" value="Phage_integrase"/>
    <property type="match status" value="1"/>
</dbReference>